<accession>A0A6G3TJQ1</accession>
<name>A0A6G3TJQ1_9ACTN</name>
<sequence length="176" mass="18829">MSDRSLSPAWVASWASRVSETLEAMTDDFERRHGFPPGVNEVRLADSADQAAARTLARDGLVPADLVTFYGSIGEVTWADVGNGCFVDPAADVLLRFKHYGTVDVGAGQKNRGLVIGSNGGGLSYVAGPGGMIHRTRTSSLDEPELDRVADDLRQFLELLESSLTRFVTDGDPGCL</sequence>
<reference evidence="1 2" key="1">
    <citation type="submission" date="2020-01" db="EMBL/GenBank/DDBJ databases">
        <title>Insect and environment-associated Actinomycetes.</title>
        <authorList>
            <person name="Currrie C."/>
            <person name="Chevrette M."/>
            <person name="Carlson C."/>
            <person name="Stubbendieck R."/>
            <person name="Wendt-Pienkowski E."/>
        </authorList>
    </citation>
    <scope>NUCLEOTIDE SEQUENCE [LARGE SCALE GENOMIC DNA]</scope>
    <source>
        <strain evidence="1 2">SID7739</strain>
    </source>
</reference>
<gene>
    <name evidence="1" type="ORF">G3I66_27185</name>
</gene>
<dbReference type="Proteomes" id="UP000475666">
    <property type="component" value="Unassembled WGS sequence"/>
</dbReference>
<evidence type="ECO:0000313" key="1">
    <source>
        <dbReference type="EMBL" id="NEC36823.1"/>
    </source>
</evidence>
<comment type="caution">
    <text evidence="1">The sequence shown here is derived from an EMBL/GenBank/DDBJ whole genome shotgun (WGS) entry which is preliminary data.</text>
</comment>
<proteinExistence type="predicted"/>
<evidence type="ECO:0000313" key="2">
    <source>
        <dbReference type="Proteomes" id="UP000475666"/>
    </source>
</evidence>
<organism evidence="1 2">
    <name type="scientific">Streptomyces rubrogriseus</name>
    <dbReference type="NCBI Taxonomy" id="194673"/>
    <lineage>
        <taxon>Bacteria</taxon>
        <taxon>Bacillati</taxon>
        <taxon>Actinomycetota</taxon>
        <taxon>Actinomycetes</taxon>
        <taxon>Kitasatosporales</taxon>
        <taxon>Streptomycetaceae</taxon>
        <taxon>Streptomyces</taxon>
        <taxon>Streptomyces violaceoruber group</taxon>
    </lineage>
</organism>
<dbReference type="AlphaFoldDB" id="A0A6G3TJQ1"/>
<protein>
    <submittedName>
        <fullName evidence="1">SMI1/KNR4 family protein</fullName>
    </submittedName>
</protein>
<dbReference type="EMBL" id="JAAGMQ010000817">
    <property type="protein sequence ID" value="NEC36823.1"/>
    <property type="molecule type" value="Genomic_DNA"/>
</dbReference>